<protein>
    <submittedName>
        <fullName evidence="1">Uncharacterized protein</fullName>
    </submittedName>
</protein>
<gene>
    <name evidence="1" type="ORF">Amac_084790</name>
</gene>
<reference evidence="1 2" key="1">
    <citation type="submission" date="2019-10" db="EMBL/GenBank/DDBJ databases">
        <title>Whole genome shotgun sequence of Acrocarpospora macrocephala NBRC 16266.</title>
        <authorList>
            <person name="Ichikawa N."/>
            <person name="Kimura A."/>
            <person name="Kitahashi Y."/>
            <person name="Komaki H."/>
            <person name="Oguchi A."/>
        </authorList>
    </citation>
    <scope>NUCLEOTIDE SEQUENCE [LARGE SCALE GENOMIC DNA]</scope>
    <source>
        <strain evidence="1 2">NBRC 16266</strain>
    </source>
</reference>
<sequence length="68" mass="7080">MHGILGPLGAFTMEGPVALADPGYEDAPRVGGRTIAAMATAGAGGAGKKPEGGWEVHGDRWMFVRGWW</sequence>
<comment type="caution">
    <text evidence="1">The sequence shown here is derived from an EMBL/GenBank/DDBJ whole genome shotgun (WGS) entry which is preliminary data.</text>
</comment>
<dbReference type="Proteomes" id="UP000331127">
    <property type="component" value="Unassembled WGS sequence"/>
</dbReference>
<organism evidence="1 2">
    <name type="scientific">Acrocarpospora macrocephala</name>
    <dbReference type="NCBI Taxonomy" id="150177"/>
    <lineage>
        <taxon>Bacteria</taxon>
        <taxon>Bacillati</taxon>
        <taxon>Actinomycetota</taxon>
        <taxon>Actinomycetes</taxon>
        <taxon>Streptosporangiales</taxon>
        <taxon>Streptosporangiaceae</taxon>
        <taxon>Acrocarpospora</taxon>
    </lineage>
</organism>
<dbReference type="AlphaFoldDB" id="A0A5M3X2Q7"/>
<evidence type="ECO:0000313" key="1">
    <source>
        <dbReference type="EMBL" id="GES14882.1"/>
    </source>
</evidence>
<keyword evidence="2" id="KW-1185">Reference proteome</keyword>
<proteinExistence type="predicted"/>
<accession>A0A5M3X2Q7</accession>
<evidence type="ECO:0000313" key="2">
    <source>
        <dbReference type="Proteomes" id="UP000331127"/>
    </source>
</evidence>
<name>A0A5M3X2Q7_9ACTN</name>
<dbReference type="EMBL" id="BLAE01000066">
    <property type="protein sequence ID" value="GES14882.1"/>
    <property type="molecule type" value="Genomic_DNA"/>
</dbReference>